<feature type="signal peptide" evidence="1">
    <location>
        <begin position="1"/>
        <end position="21"/>
    </location>
</feature>
<dbReference type="GeneID" id="129923333"/>
<organism evidence="2 3">
    <name type="scientific">Biomphalaria glabrata</name>
    <name type="common">Bloodfluke planorb</name>
    <name type="synonym">Freshwater snail</name>
    <dbReference type="NCBI Taxonomy" id="6526"/>
    <lineage>
        <taxon>Eukaryota</taxon>
        <taxon>Metazoa</taxon>
        <taxon>Spiralia</taxon>
        <taxon>Lophotrochozoa</taxon>
        <taxon>Mollusca</taxon>
        <taxon>Gastropoda</taxon>
        <taxon>Heterobranchia</taxon>
        <taxon>Euthyneura</taxon>
        <taxon>Panpulmonata</taxon>
        <taxon>Hygrophila</taxon>
        <taxon>Lymnaeoidea</taxon>
        <taxon>Planorbidae</taxon>
        <taxon>Biomphalaria</taxon>
    </lineage>
</organism>
<reference evidence="3" key="1">
    <citation type="submission" date="2025-08" db="UniProtKB">
        <authorList>
            <consortium name="RefSeq"/>
        </authorList>
    </citation>
    <scope>IDENTIFICATION</scope>
</reference>
<protein>
    <submittedName>
        <fullName evidence="3">Uncharacterized protein LOC129923333</fullName>
    </submittedName>
</protein>
<evidence type="ECO:0000256" key="1">
    <source>
        <dbReference type="SAM" id="SignalP"/>
    </source>
</evidence>
<dbReference type="AlphaFoldDB" id="A0A9W2Z3Q7"/>
<keyword evidence="1" id="KW-0732">Signal</keyword>
<keyword evidence="2" id="KW-1185">Reference proteome</keyword>
<name>A0A9W2Z3Q7_BIOGL</name>
<accession>A0A9W2Z3Q7</accession>
<gene>
    <name evidence="3" type="primary">LOC129923333</name>
</gene>
<evidence type="ECO:0000313" key="3">
    <source>
        <dbReference type="RefSeq" id="XP_055869696.1"/>
    </source>
</evidence>
<evidence type="ECO:0000313" key="2">
    <source>
        <dbReference type="Proteomes" id="UP001165740"/>
    </source>
</evidence>
<feature type="chain" id="PRO_5040845816" evidence="1">
    <location>
        <begin position="22"/>
        <end position="228"/>
    </location>
</feature>
<dbReference type="Proteomes" id="UP001165740">
    <property type="component" value="Chromosome 16"/>
</dbReference>
<dbReference type="RefSeq" id="XP_055869696.1">
    <property type="nucleotide sequence ID" value="XM_056013721.1"/>
</dbReference>
<sequence length="228" mass="25381">MKSFCVIMLILTLSLASLTSGSPLCWRRFCGKRAEEHDQTNAEIITRQIVTLVQDTLSKAATGIQAKDLTKAVKEVKVLYDRLIINIADEDVKSLINEIAKKIGATPATSAIFEDQITYDANVLNDYLNIWDNLAQSANDKEATKQNVDIILAAISKVSSAIENIIQELNEMTSILKKTDSNGSVDINKEAIVTYEKQDGTENKETENRAMPQMQKRKWCIGICIGRK</sequence>
<proteinExistence type="predicted"/>